<dbReference type="Pfam" id="PF10009">
    <property type="entry name" value="DUF2252"/>
    <property type="match status" value="1"/>
</dbReference>
<dbReference type="PANTHER" id="PTHR39441:SF1">
    <property type="entry name" value="DUF2252 DOMAIN-CONTAINING PROTEIN"/>
    <property type="match status" value="1"/>
</dbReference>
<sequence>MMAFDLSTLPRTDVIVQFGGDAHLANFGLFASPERRILFGPNDFDETLPGPFDWDVRRLAASFVIAARERGFPKNSQRHIVRRLCATFRQRIAAFSKMDTLDVWYHQFESTNLLAMADSAEERRKELAVIVMRSRTRRTGQYSDQPSRRDAFRRRANEHPMELSRRRCPAERFERVNPRAYISAPCDPELFSVNRDSTLDAVLKRSIKLTIFNDWANALDTSSSRPSNQNSA</sequence>
<reference evidence="3" key="1">
    <citation type="submission" date="2016-01" db="EMBL/GenBank/DDBJ databases">
        <authorList>
            <person name="Peeters Charlotte."/>
        </authorList>
    </citation>
    <scope>NUCLEOTIDE SEQUENCE [LARGE SCALE GENOMIC DNA]</scope>
</reference>
<evidence type="ECO:0000313" key="3">
    <source>
        <dbReference type="Proteomes" id="UP000054624"/>
    </source>
</evidence>
<feature type="region of interest" description="Disordered" evidence="1">
    <location>
        <begin position="138"/>
        <end position="163"/>
    </location>
</feature>
<name>A0A158C7L3_9BURK</name>
<proteinExistence type="predicted"/>
<dbReference type="STRING" id="1777137.AWB76_05217"/>
<evidence type="ECO:0000256" key="1">
    <source>
        <dbReference type="SAM" id="MobiDB-lite"/>
    </source>
</evidence>
<evidence type="ECO:0000313" key="2">
    <source>
        <dbReference type="EMBL" id="SAK78299.1"/>
    </source>
</evidence>
<gene>
    <name evidence="2" type="ORF">AWB76_05217</name>
</gene>
<keyword evidence="3" id="KW-1185">Reference proteome</keyword>
<dbReference type="PANTHER" id="PTHR39441">
    <property type="entry name" value="DUF2252 DOMAIN-CONTAINING PROTEIN"/>
    <property type="match status" value="1"/>
</dbReference>
<dbReference type="InterPro" id="IPR018721">
    <property type="entry name" value="DUF2252"/>
</dbReference>
<feature type="compositionally biased region" description="Basic and acidic residues" evidence="1">
    <location>
        <begin position="146"/>
        <end position="163"/>
    </location>
</feature>
<protein>
    <recommendedName>
        <fullName evidence="4">DUF2252 domain-containing protein</fullName>
    </recommendedName>
</protein>
<dbReference type="EMBL" id="FCOI02000020">
    <property type="protein sequence ID" value="SAK78299.1"/>
    <property type="molecule type" value="Genomic_DNA"/>
</dbReference>
<dbReference type="Proteomes" id="UP000054624">
    <property type="component" value="Unassembled WGS sequence"/>
</dbReference>
<dbReference type="AlphaFoldDB" id="A0A158C7L3"/>
<organism evidence="2 3">
    <name type="scientific">Caballeronia temeraria</name>
    <dbReference type="NCBI Taxonomy" id="1777137"/>
    <lineage>
        <taxon>Bacteria</taxon>
        <taxon>Pseudomonadati</taxon>
        <taxon>Pseudomonadota</taxon>
        <taxon>Betaproteobacteria</taxon>
        <taxon>Burkholderiales</taxon>
        <taxon>Burkholderiaceae</taxon>
        <taxon>Caballeronia</taxon>
    </lineage>
</organism>
<evidence type="ECO:0008006" key="4">
    <source>
        <dbReference type="Google" id="ProtNLM"/>
    </source>
</evidence>
<accession>A0A158C7L3</accession>